<evidence type="ECO:0000313" key="1">
    <source>
        <dbReference type="EMBL" id="MCS7484254.1"/>
    </source>
</evidence>
<evidence type="ECO:0000313" key="2">
    <source>
        <dbReference type="Proteomes" id="UP001141259"/>
    </source>
</evidence>
<dbReference type="RefSeq" id="WP_259629703.1">
    <property type="nucleotide sequence ID" value="NZ_JANYMP010000043.1"/>
</dbReference>
<dbReference type="EMBL" id="JANYMP010000043">
    <property type="protein sequence ID" value="MCS7484254.1"/>
    <property type="molecule type" value="Genomic_DNA"/>
</dbReference>
<dbReference type="Proteomes" id="UP001141259">
    <property type="component" value="Unassembled WGS sequence"/>
</dbReference>
<comment type="caution">
    <text evidence="1">The sequence shown here is derived from an EMBL/GenBank/DDBJ whole genome shotgun (WGS) entry which is preliminary data.</text>
</comment>
<keyword evidence="2" id="KW-1185">Reference proteome</keyword>
<gene>
    <name evidence="1" type="ORF">NZH93_46125</name>
</gene>
<dbReference type="AlphaFoldDB" id="A0A9X2VYB8"/>
<proteinExistence type="predicted"/>
<name>A0A9X2VYB8_9PSEU</name>
<accession>A0A9X2VYB8</accession>
<sequence>MPLSAVVRERCKALLPPGTEIRYLFPAVASTVVGMPLFTKPFIFVVTDENIVMLACSWLSHNRPKSVHWTYERSLRLGPVDTTMDPVFTVDGSPFQTWDEYISVIAAADAETTRDSFPPDPLPDL</sequence>
<protein>
    <submittedName>
        <fullName evidence="1">Uncharacterized protein</fullName>
    </submittedName>
</protein>
<reference evidence="1" key="1">
    <citation type="submission" date="2022-08" db="EMBL/GenBank/DDBJ databases">
        <authorList>
            <person name="Tistechok S."/>
            <person name="Samborskyy M."/>
            <person name="Roman I."/>
        </authorList>
    </citation>
    <scope>NUCLEOTIDE SEQUENCE</scope>
    <source>
        <strain evidence="1">DSM 103496</strain>
    </source>
</reference>
<organism evidence="1 2">
    <name type="scientific">Umezawaea endophytica</name>
    <dbReference type="NCBI Taxonomy" id="1654476"/>
    <lineage>
        <taxon>Bacteria</taxon>
        <taxon>Bacillati</taxon>
        <taxon>Actinomycetota</taxon>
        <taxon>Actinomycetes</taxon>
        <taxon>Pseudonocardiales</taxon>
        <taxon>Pseudonocardiaceae</taxon>
        <taxon>Umezawaea</taxon>
    </lineage>
</organism>